<organism evidence="1 2">
    <name type="scientific">Thermococcus indicus</name>
    <dbReference type="NCBI Taxonomy" id="2586643"/>
    <lineage>
        <taxon>Archaea</taxon>
        <taxon>Methanobacteriati</taxon>
        <taxon>Methanobacteriota</taxon>
        <taxon>Thermococci</taxon>
        <taxon>Thermococcales</taxon>
        <taxon>Thermococcaceae</taxon>
        <taxon>Thermococcus</taxon>
    </lineage>
</organism>
<protein>
    <submittedName>
        <fullName evidence="1">Uncharacterized protein</fullName>
    </submittedName>
</protein>
<dbReference type="AlphaFoldDB" id="A0A4Y5SJD3"/>
<name>A0A4Y5SJD3_9EURY</name>
<accession>A0A4Y5SJD3</accession>
<gene>
    <name evidence="1" type="ORF">FH039_04635</name>
</gene>
<evidence type="ECO:0000313" key="1">
    <source>
        <dbReference type="EMBL" id="QDA31027.1"/>
    </source>
</evidence>
<dbReference type="OrthoDB" id="96416at2157"/>
<sequence length="102" mass="11416">MGKVDDPTLRDIKRLSGEVLGKVSSDSYRQKLVFDLLNAVKAKDQNRFLWILLRAINAHSKDTSENVKKLSSVLMEVFPSSESDFEKIAYSIILGIMGGGRE</sequence>
<keyword evidence="2" id="KW-1185">Reference proteome</keyword>
<dbReference type="GeneID" id="40474445"/>
<dbReference type="RefSeq" id="WP_139680381.1">
    <property type="nucleotide sequence ID" value="NZ_CP040846.1"/>
</dbReference>
<dbReference type="Proteomes" id="UP000306007">
    <property type="component" value="Chromosome"/>
</dbReference>
<dbReference type="KEGG" id="tic:FH039_04635"/>
<evidence type="ECO:0000313" key="2">
    <source>
        <dbReference type="Proteomes" id="UP000306007"/>
    </source>
</evidence>
<reference evidence="1 2" key="1">
    <citation type="submission" date="2019-06" db="EMBL/GenBank/DDBJ databases">
        <title>Thermococcus indicus sp. nov., a Fe(III)-reducing hyperthermophilic archaeon isolated from the Onnuri vent field of the Central Indian Ocean ridge.</title>
        <authorList>
            <person name="Lim J.K."/>
            <person name="Kim Y.J."/>
            <person name="Kwon K.K."/>
        </authorList>
    </citation>
    <scope>NUCLEOTIDE SEQUENCE [LARGE SCALE GENOMIC DNA]</scope>
    <source>
        <strain evidence="1 2">IOH1</strain>
    </source>
</reference>
<dbReference type="EMBL" id="CP040846">
    <property type="protein sequence ID" value="QDA31027.1"/>
    <property type="molecule type" value="Genomic_DNA"/>
</dbReference>
<proteinExistence type="predicted"/>